<reference evidence="2" key="1">
    <citation type="submission" date="2020-05" db="EMBL/GenBank/DDBJ databases">
        <title>Identification of trans-AT polyketide cluster in two marine bacteria, producers of a novel glutaramide-containing polyketide sesbanimide D and analogs.</title>
        <authorList>
            <person name="Kacar D."/>
            <person name="Rodriguez P."/>
            <person name="Canedo L."/>
            <person name="Gonzalez E."/>
            <person name="Galan B."/>
            <person name="De La Calle F."/>
            <person name="Garcia J.L."/>
        </authorList>
    </citation>
    <scope>NUCLEOTIDE SEQUENCE</scope>
    <source>
        <strain evidence="2">PHM038</strain>
    </source>
</reference>
<gene>
    <name evidence="2" type="ORF">HK439_15090</name>
</gene>
<name>A0A926P0B2_9HYPH</name>
<comment type="caution">
    <text evidence="2">The sequence shown here is derived from an EMBL/GenBank/DDBJ whole genome shotgun (WGS) entry which is preliminary data.</text>
</comment>
<keyword evidence="1" id="KW-0812">Transmembrane</keyword>
<evidence type="ECO:0000313" key="3">
    <source>
        <dbReference type="Proteomes" id="UP000598467"/>
    </source>
</evidence>
<dbReference type="EMBL" id="JABFCZ010000016">
    <property type="protein sequence ID" value="MBD1547591.1"/>
    <property type="molecule type" value="Genomic_DNA"/>
</dbReference>
<feature type="transmembrane region" description="Helical" evidence="1">
    <location>
        <begin position="27"/>
        <end position="49"/>
    </location>
</feature>
<protein>
    <submittedName>
        <fullName evidence="2">Uncharacterized protein</fullName>
    </submittedName>
</protein>
<dbReference type="RefSeq" id="WP_190292349.1">
    <property type="nucleotide sequence ID" value="NZ_JABFCZ010000016.1"/>
</dbReference>
<sequence length="113" mass="12436">MTQAELIAALPDGRLPPDLMTLGPSDLLLAFGVGLIVSALLSMLLAPFVRRRPSRKALIRATRGLPPEERLLAIAKIVGRLPEELRPAAYRRAALPDDRTVERIALKARPKRK</sequence>
<proteinExistence type="predicted"/>
<organism evidence="2 3">
    <name type="scientific">Roseibium aggregatum</name>
    <dbReference type="NCBI Taxonomy" id="187304"/>
    <lineage>
        <taxon>Bacteria</taxon>
        <taxon>Pseudomonadati</taxon>
        <taxon>Pseudomonadota</taxon>
        <taxon>Alphaproteobacteria</taxon>
        <taxon>Hyphomicrobiales</taxon>
        <taxon>Stappiaceae</taxon>
        <taxon>Roseibium</taxon>
    </lineage>
</organism>
<keyword evidence="1" id="KW-1133">Transmembrane helix</keyword>
<keyword evidence="1" id="KW-0472">Membrane</keyword>
<dbReference type="AlphaFoldDB" id="A0A926P0B2"/>
<evidence type="ECO:0000313" key="2">
    <source>
        <dbReference type="EMBL" id="MBD1547591.1"/>
    </source>
</evidence>
<dbReference type="Proteomes" id="UP000598467">
    <property type="component" value="Unassembled WGS sequence"/>
</dbReference>
<accession>A0A926P0B2</accession>
<evidence type="ECO:0000256" key="1">
    <source>
        <dbReference type="SAM" id="Phobius"/>
    </source>
</evidence>